<dbReference type="InterPro" id="IPR006311">
    <property type="entry name" value="TAT_signal"/>
</dbReference>
<dbReference type="PANTHER" id="PTHR30023:SF0">
    <property type="entry name" value="PENICILLIN-SENSITIVE CARBOXYPEPTIDASE A"/>
    <property type="match status" value="1"/>
</dbReference>
<protein>
    <submittedName>
        <fullName evidence="4">D-alanyl-D-alanine carboxypeptidase/D-alanyl-D-alanine-endopeptidase</fullName>
        <ecNumber evidence="4">3.4.16.4</ecNumber>
    </submittedName>
</protein>
<dbReference type="Proteomes" id="UP001553161">
    <property type="component" value="Unassembled WGS sequence"/>
</dbReference>
<keyword evidence="2 4" id="KW-0378">Hydrolase</keyword>
<gene>
    <name evidence="4" type="primary">dacB</name>
    <name evidence="4" type="ORF">AB0T83_04475</name>
</gene>
<evidence type="ECO:0000313" key="5">
    <source>
        <dbReference type="Proteomes" id="UP001553161"/>
    </source>
</evidence>
<evidence type="ECO:0000313" key="4">
    <source>
        <dbReference type="EMBL" id="MEV8466039.1"/>
    </source>
</evidence>
<dbReference type="InterPro" id="IPR012338">
    <property type="entry name" value="Beta-lactam/transpept-like"/>
</dbReference>
<evidence type="ECO:0000256" key="3">
    <source>
        <dbReference type="SAM" id="SignalP"/>
    </source>
</evidence>
<accession>A0ABV3L386</accession>
<evidence type="ECO:0000256" key="2">
    <source>
        <dbReference type="ARBA" id="ARBA00022801"/>
    </source>
</evidence>
<dbReference type="EMBL" id="JBFBVU010000003">
    <property type="protein sequence ID" value="MEV8466039.1"/>
    <property type="molecule type" value="Genomic_DNA"/>
</dbReference>
<name>A0ABV3L386_9RHOB</name>
<organism evidence="4 5">
    <name type="scientific">Meridianimarinicoccus marinus</name>
    <dbReference type="NCBI Taxonomy" id="3231483"/>
    <lineage>
        <taxon>Bacteria</taxon>
        <taxon>Pseudomonadati</taxon>
        <taxon>Pseudomonadota</taxon>
        <taxon>Alphaproteobacteria</taxon>
        <taxon>Rhodobacterales</taxon>
        <taxon>Paracoccaceae</taxon>
        <taxon>Meridianimarinicoccus</taxon>
    </lineage>
</organism>
<dbReference type="NCBIfam" id="TIGR00666">
    <property type="entry name" value="PBP4"/>
    <property type="match status" value="1"/>
</dbReference>
<dbReference type="Gene3D" id="3.40.710.10">
    <property type="entry name" value="DD-peptidase/beta-lactamase superfamily"/>
    <property type="match status" value="2"/>
</dbReference>
<comment type="caution">
    <text evidence="4">The sequence shown here is derived from an EMBL/GenBank/DDBJ whole genome shotgun (WGS) entry which is preliminary data.</text>
</comment>
<keyword evidence="3" id="KW-0732">Signal</keyword>
<comment type="similarity">
    <text evidence="1">Belongs to the peptidase S13 family.</text>
</comment>
<dbReference type="PRINTS" id="PR00922">
    <property type="entry name" value="DADACBPTASE3"/>
</dbReference>
<dbReference type="RefSeq" id="WP_366191846.1">
    <property type="nucleotide sequence ID" value="NZ_JBFBVU010000003.1"/>
</dbReference>
<keyword evidence="4" id="KW-0121">Carboxypeptidase</keyword>
<dbReference type="EC" id="3.4.16.4" evidence="4"/>
<dbReference type="GO" id="GO:0009002">
    <property type="term" value="F:serine-type D-Ala-D-Ala carboxypeptidase activity"/>
    <property type="evidence" value="ECO:0007669"/>
    <property type="project" value="UniProtKB-EC"/>
</dbReference>
<sequence>MSRNILLNRRAVLTGLAGLAAQPALANVPVSPIPTPRPAAPPPRDLAALTRALIADVGLSGEVACVMADAQTGQPLVVIQPDLLLPPASVTKAVTAAYAYDTLGPGYRFATRVLGTGPMRDGVLHGDLVLAGGGDPGLDTVGLAQLAADLKAIGLHEVKGRLLIWSAALPQIPEIAPDQPDHLGYNPSVSGLNLNYNRVHFEWRQQGADYEVTMDARVGTLRPRTGHARVHLAARSLPVYTHRTDADSGHEHWSVARPALGTGGARWLPVRDSGLYAGDVFRTLLRSEGLDLPAAERITILPMGQTLASRISAPLYDIARGMLKYSTNLTAEVLGLEASAHLNGAPLPDLPSSGAAMTHWAATHLGMTQSRFVDHSGLGDESRATANDLCTALLAQGREGALKTSLKDIALRQDNGTNTPLTLSAKTGTLNFVSALAGHIAPRTGPRMVFAILTADMARRSAIAPEDRENPAGSRSWTRRSRRMQYNLVRLWSGVPLV</sequence>
<feature type="chain" id="PRO_5045689770" evidence="3">
    <location>
        <begin position="27"/>
        <end position="498"/>
    </location>
</feature>
<dbReference type="InterPro" id="IPR000667">
    <property type="entry name" value="Peptidase_S13"/>
</dbReference>
<dbReference type="Pfam" id="PF02113">
    <property type="entry name" value="Peptidase_S13"/>
    <property type="match status" value="1"/>
</dbReference>
<dbReference type="PROSITE" id="PS51318">
    <property type="entry name" value="TAT"/>
    <property type="match status" value="1"/>
</dbReference>
<reference evidence="4 5" key="1">
    <citation type="submission" date="2024-07" db="EMBL/GenBank/DDBJ databases">
        <authorList>
            <person name="Kang M."/>
        </authorList>
    </citation>
    <scope>NUCLEOTIDE SEQUENCE [LARGE SCALE GENOMIC DNA]</scope>
    <source>
        <strain evidence="4 5">DFM31</strain>
    </source>
</reference>
<dbReference type="SUPFAM" id="SSF56601">
    <property type="entry name" value="beta-lactamase/transpeptidase-like"/>
    <property type="match status" value="1"/>
</dbReference>
<feature type="signal peptide" evidence="3">
    <location>
        <begin position="1"/>
        <end position="26"/>
    </location>
</feature>
<keyword evidence="5" id="KW-1185">Reference proteome</keyword>
<keyword evidence="4" id="KW-0645">Protease</keyword>
<dbReference type="Gene3D" id="3.50.80.20">
    <property type="entry name" value="D-Ala-D-Ala carboxypeptidase C, peptidase S13"/>
    <property type="match status" value="1"/>
</dbReference>
<proteinExistence type="inferred from homology"/>
<dbReference type="PANTHER" id="PTHR30023">
    <property type="entry name" value="D-ALANYL-D-ALANINE CARBOXYPEPTIDASE"/>
    <property type="match status" value="1"/>
</dbReference>
<evidence type="ECO:0000256" key="1">
    <source>
        <dbReference type="ARBA" id="ARBA00006096"/>
    </source>
</evidence>